<feature type="chain" id="PRO_5047115769" evidence="2">
    <location>
        <begin position="27"/>
        <end position="842"/>
    </location>
</feature>
<dbReference type="Pfam" id="PF16313">
    <property type="entry name" value="DUF4953"/>
    <property type="match status" value="1"/>
</dbReference>
<evidence type="ECO:0000259" key="3">
    <source>
        <dbReference type="Pfam" id="PF16313"/>
    </source>
</evidence>
<accession>A0ABY6J3A0</accession>
<protein>
    <submittedName>
        <fullName evidence="6">Zinc-dependent metalloprotease</fullName>
    </submittedName>
</protein>
<feature type="region of interest" description="Disordered" evidence="1">
    <location>
        <begin position="22"/>
        <end position="59"/>
    </location>
</feature>
<dbReference type="Pfam" id="PF17162">
    <property type="entry name" value="DUF5118"/>
    <property type="match status" value="1"/>
</dbReference>
<feature type="domain" description="DUF5117" evidence="4">
    <location>
        <begin position="120"/>
        <end position="307"/>
    </location>
</feature>
<evidence type="ECO:0000313" key="6">
    <source>
        <dbReference type="EMBL" id="UYQ94148.1"/>
    </source>
</evidence>
<dbReference type="GO" id="GO:0008237">
    <property type="term" value="F:metallopeptidase activity"/>
    <property type="evidence" value="ECO:0007669"/>
    <property type="project" value="UniProtKB-KW"/>
</dbReference>
<dbReference type="RefSeq" id="WP_264282096.1">
    <property type="nucleotide sequence ID" value="NZ_CP107006.1"/>
</dbReference>
<reference evidence="6" key="1">
    <citation type="submission" date="2022-10" db="EMBL/GenBank/DDBJ databases">
        <title>Chitinophaga sp. nov., isolated from soil.</title>
        <authorList>
            <person name="Jeon C.O."/>
        </authorList>
    </citation>
    <scope>NUCLEOTIDE SEQUENCE</scope>
    <source>
        <strain evidence="6">R8</strain>
    </source>
</reference>
<feature type="signal peptide" evidence="2">
    <location>
        <begin position="1"/>
        <end position="26"/>
    </location>
</feature>
<dbReference type="Pfam" id="PF17148">
    <property type="entry name" value="DUF5117"/>
    <property type="match status" value="1"/>
</dbReference>
<feature type="domain" description="DUF5118" evidence="5">
    <location>
        <begin position="59"/>
        <end position="106"/>
    </location>
</feature>
<dbReference type="PANTHER" id="PTHR38478:SF1">
    <property type="entry name" value="ZINC DEPENDENT METALLOPROTEASE DOMAIN LIPOPROTEIN"/>
    <property type="match status" value="1"/>
</dbReference>
<dbReference type="InterPro" id="IPR032534">
    <property type="entry name" value="EcxA_zinc-bd"/>
</dbReference>
<name>A0ABY6J3A0_9BACT</name>
<dbReference type="CDD" id="cd04276">
    <property type="entry name" value="ZnMc_MMP_like_2"/>
    <property type="match status" value="1"/>
</dbReference>
<evidence type="ECO:0000259" key="5">
    <source>
        <dbReference type="Pfam" id="PF17162"/>
    </source>
</evidence>
<dbReference type="SUPFAM" id="SSF55486">
    <property type="entry name" value="Metalloproteases ('zincins'), catalytic domain"/>
    <property type="match status" value="1"/>
</dbReference>
<keyword evidence="6" id="KW-0645">Protease</keyword>
<feature type="domain" description="EcxA zinc-binding" evidence="3">
    <location>
        <begin position="443"/>
        <end position="750"/>
    </location>
</feature>
<keyword evidence="7" id="KW-1185">Reference proteome</keyword>
<dbReference type="EMBL" id="CP107006">
    <property type="protein sequence ID" value="UYQ94148.1"/>
    <property type="molecule type" value="Genomic_DNA"/>
</dbReference>
<keyword evidence="2" id="KW-0732">Signal</keyword>
<evidence type="ECO:0000259" key="4">
    <source>
        <dbReference type="Pfam" id="PF17148"/>
    </source>
</evidence>
<evidence type="ECO:0000313" key="7">
    <source>
        <dbReference type="Proteomes" id="UP001162741"/>
    </source>
</evidence>
<gene>
    <name evidence="6" type="ORF">MKQ68_03455</name>
</gene>
<dbReference type="InterPro" id="IPR033413">
    <property type="entry name" value="DUF5117"/>
</dbReference>
<dbReference type="InterPro" id="IPR033428">
    <property type="entry name" value="DUF5118"/>
</dbReference>
<sequence length="842" mass="96901">MLTRKLPLFALLTACAIMGADSSASAQKRKKKKGQTTVAAPAAKPAADSTRKNQPPKVKKYSEVITKDMETRKGFLTIHKKDEKYFFEVPFTLFRRDIMTVNRVSKASVDMRNGASGLVGDQIGESVYRFEKGPGDRMFLRRISYTEYTKDSTSDMAKSVTLNNVQAIAMAFPIAAYNNDSTAAVIDVTDFLNSDNNILYFENDKLKQRAGMGAQQNDRSYIESVRIYPTNLEVRAVKTYAAGMNPTHSNYTVELNASLVLLPEVPMRPRIMDERVGYFTKSHRDFDVHPQSVKVVSYAVRWRLEPKPEDVQRYLKGELVEPQKPIIFHIDPATPKKWVPYLIAGINDWNKAFEQAGFKNAIIGLEAPTNEQDSTWSLDDARNSAIIYRPSAIANAMGPNVNDPRSGEILESHIFWYHNVMSMLQKWYLVQCATSDPRARKPVIDDALMGELIRFVSSHEVGHTLGLRHNFGSSSTVPVEKLRDKQWLAKYGHTPSIMDYARFNYVAQPEDNIGTEGLYPRINDYDKWAIEWGYRWRPEYKDEWEEQKALARIVSDSLKNNHRLWFGGEMEPDDPRSQNEDLGDDAMKASEYGIKNLKRIVPQLVNWTKIPQEGFKELEATYSEVLGQYGRYLGHVTKNIGGIYNTYKVAADPGPVFVPVEYEKQKRAMKFLNDYFFQTPEWLNNRDIFERLPYSFGMEFAKMQEEGIDLLVSRRRMSHLMDPVYNKSARQYTLEEFFRDMDKGILTEVYAGKNVDFYRRNLQKLYVLRLIQQAFTQDSKGMISMGTYNVAGSDMQGIMRDALRQQQQLFKRQMKNMALDKVTRIHLTEMHDRIEKSFDAKN</sequence>
<proteinExistence type="predicted"/>
<organism evidence="6 7">
    <name type="scientific">Chitinophaga horti</name>
    <dbReference type="NCBI Taxonomy" id="2920382"/>
    <lineage>
        <taxon>Bacteria</taxon>
        <taxon>Pseudomonadati</taxon>
        <taxon>Bacteroidota</taxon>
        <taxon>Chitinophagia</taxon>
        <taxon>Chitinophagales</taxon>
        <taxon>Chitinophagaceae</taxon>
        <taxon>Chitinophaga</taxon>
    </lineage>
</organism>
<evidence type="ECO:0000256" key="2">
    <source>
        <dbReference type="SAM" id="SignalP"/>
    </source>
</evidence>
<evidence type="ECO:0000256" key="1">
    <source>
        <dbReference type="SAM" id="MobiDB-lite"/>
    </source>
</evidence>
<keyword evidence="6" id="KW-0378">Hydrolase</keyword>
<dbReference type="InterPro" id="IPR034032">
    <property type="entry name" value="Zn_MMP-like_bac"/>
</dbReference>
<dbReference type="Proteomes" id="UP001162741">
    <property type="component" value="Chromosome"/>
</dbReference>
<dbReference type="PANTHER" id="PTHR38478">
    <property type="entry name" value="PEPTIDASE M1A AND M12B"/>
    <property type="match status" value="1"/>
</dbReference>
<keyword evidence="6" id="KW-0482">Metalloprotease</keyword>